<dbReference type="InterPro" id="IPR007213">
    <property type="entry name" value="Ppm1/Ppm2/Tcmp"/>
</dbReference>
<comment type="function">
    <text evidence="4">Exhibits S-adenosyl-L-methionine-dependent methyltransferase activity.</text>
</comment>
<dbReference type="PANTHER" id="PTHR43619:SF2">
    <property type="entry name" value="S-ADENOSYL-L-METHIONINE-DEPENDENT METHYLTRANSFERASES SUPERFAMILY PROTEIN"/>
    <property type="match status" value="1"/>
</dbReference>
<proteinExistence type="inferred from homology"/>
<evidence type="ECO:0000256" key="3">
    <source>
        <dbReference type="ARBA" id="ARBA00022679"/>
    </source>
</evidence>
<dbReference type="NCBIfam" id="TIGR00027">
    <property type="entry name" value="mthyl_TIGR00027"/>
    <property type="match status" value="1"/>
</dbReference>
<accession>A0A0C1R7A8</accession>
<dbReference type="RefSeq" id="WP_039633699.1">
    <property type="nucleotide sequence ID" value="NZ_AYSO01000017.1"/>
</dbReference>
<dbReference type="GO" id="GO:0008168">
    <property type="term" value="F:methyltransferase activity"/>
    <property type="evidence" value="ECO:0007669"/>
    <property type="project" value="UniProtKB-UniRule"/>
</dbReference>
<dbReference type="STRING" id="29341.RSJ17_16435"/>
<evidence type="ECO:0000256" key="2">
    <source>
        <dbReference type="ARBA" id="ARBA00022603"/>
    </source>
</evidence>
<dbReference type="Pfam" id="PF04072">
    <property type="entry name" value="LCM"/>
    <property type="match status" value="1"/>
</dbReference>
<dbReference type="InterPro" id="IPR029063">
    <property type="entry name" value="SAM-dependent_MTases_sf"/>
</dbReference>
<keyword evidence="3 5" id="KW-0808">Transferase</keyword>
<dbReference type="AlphaFoldDB" id="A0A0C1R7A8"/>
<dbReference type="Proteomes" id="UP000031366">
    <property type="component" value="Unassembled WGS sequence"/>
</dbReference>
<reference evidence="5 6" key="1">
    <citation type="journal article" date="2015" name="Infect. Genet. Evol.">
        <title>Genomic sequences of six botulinum neurotoxin-producing strains representing three clostridial species illustrate the mobility and diversity of botulinum neurotoxin genes.</title>
        <authorList>
            <person name="Smith T.J."/>
            <person name="Hill K.K."/>
            <person name="Xie G."/>
            <person name="Foley B.T."/>
            <person name="Williamson C.H."/>
            <person name="Foster J.T."/>
            <person name="Johnson S.L."/>
            <person name="Chertkov O."/>
            <person name="Teshima H."/>
            <person name="Gibbons H.S."/>
            <person name="Johnsky L.A."/>
            <person name="Karavis M.A."/>
            <person name="Smith L.A."/>
        </authorList>
    </citation>
    <scope>NUCLEOTIDE SEQUENCE [LARGE SCALE GENOMIC DNA]</scope>
    <source>
        <strain evidence="5 6">CDC 2741</strain>
    </source>
</reference>
<comment type="similarity">
    <text evidence="1 4">Belongs to the UPF0677 family.</text>
</comment>
<evidence type="ECO:0000256" key="1">
    <source>
        <dbReference type="ARBA" id="ARBA00008138"/>
    </source>
</evidence>
<dbReference type="InterPro" id="IPR011610">
    <property type="entry name" value="SAM_mthyl_Trfase_ML2640-like"/>
</dbReference>
<keyword evidence="2 4" id="KW-0489">Methyltransferase</keyword>
<dbReference type="GO" id="GO:0032259">
    <property type="term" value="P:methylation"/>
    <property type="evidence" value="ECO:0007669"/>
    <property type="project" value="UniProtKB-KW"/>
</dbReference>
<dbReference type="Gene3D" id="3.40.50.150">
    <property type="entry name" value="Vaccinia Virus protein VP39"/>
    <property type="match status" value="1"/>
</dbReference>
<evidence type="ECO:0000313" key="6">
    <source>
        <dbReference type="Proteomes" id="UP000031366"/>
    </source>
</evidence>
<gene>
    <name evidence="5" type="ORF">U732_1815</name>
</gene>
<protein>
    <recommendedName>
        <fullName evidence="4">S-adenosyl-L-methionine-dependent methyltransferase</fullName>
        <ecNumber evidence="4">2.1.1.-</ecNumber>
    </recommendedName>
</protein>
<dbReference type="SUPFAM" id="SSF53335">
    <property type="entry name" value="S-adenosyl-L-methionine-dependent methyltransferases"/>
    <property type="match status" value="1"/>
</dbReference>
<dbReference type="OrthoDB" id="9806164at2"/>
<comment type="caution">
    <text evidence="5">The sequence shown here is derived from an EMBL/GenBank/DDBJ whole genome shotgun (WGS) entry which is preliminary data.</text>
</comment>
<dbReference type="PANTHER" id="PTHR43619">
    <property type="entry name" value="S-ADENOSYL-L-METHIONINE-DEPENDENT METHYLTRANSFERASE YKTD-RELATED"/>
    <property type="match status" value="1"/>
</dbReference>
<keyword evidence="4" id="KW-0949">S-adenosyl-L-methionine</keyword>
<keyword evidence="6" id="KW-1185">Reference proteome</keyword>
<evidence type="ECO:0000256" key="4">
    <source>
        <dbReference type="RuleBase" id="RU362030"/>
    </source>
</evidence>
<sequence>MEVNKASLTAIVSAFGRAYHSLNDEPKIFNDCLAEKMITDEEFKNISKNMIEGIKFFNPEDEDIYKNEESMLKWIIQTQISPTPLARSRYTEDMLENAIKMGVKQYVILGAGFDTFAFRKPELLKKIKVFEIDHPATQELKLKRIKDLDWEISPSLKFVPVDFSKDDLKEALLNSGFDSNSLSFFSWLGVTYYLSREEIINMFKSISSIACKGSSLVFDYPDKDIFNNERTTSRVQAMVKMAEAAGEPMKTAYEYLELESDLDKAGLLIYEHLTPKDIEERYFKGRDDYYHAFENVNYTLAVVDKKF</sequence>
<dbReference type="EC" id="2.1.1.-" evidence="4"/>
<evidence type="ECO:0000313" key="5">
    <source>
        <dbReference type="EMBL" id="KIE46386.1"/>
    </source>
</evidence>
<organism evidence="5 6">
    <name type="scientific">Clostridium argentinense CDC 2741</name>
    <dbReference type="NCBI Taxonomy" id="1418104"/>
    <lineage>
        <taxon>Bacteria</taxon>
        <taxon>Bacillati</taxon>
        <taxon>Bacillota</taxon>
        <taxon>Clostridia</taxon>
        <taxon>Eubacteriales</taxon>
        <taxon>Clostridiaceae</taxon>
        <taxon>Clostridium</taxon>
    </lineage>
</organism>
<dbReference type="EMBL" id="AYSO01000017">
    <property type="protein sequence ID" value="KIE46386.1"/>
    <property type="molecule type" value="Genomic_DNA"/>
</dbReference>
<name>A0A0C1R7A8_9CLOT</name>